<dbReference type="InterPro" id="IPR032710">
    <property type="entry name" value="NTF2-like_dom_sf"/>
</dbReference>
<dbReference type="InterPro" id="IPR037401">
    <property type="entry name" value="SnoaL-like"/>
</dbReference>
<dbReference type="PANTHER" id="PTHR41252">
    <property type="entry name" value="BLR2505 PROTEIN"/>
    <property type="match status" value="1"/>
</dbReference>
<dbReference type="SUPFAM" id="SSF54427">
    <property type="entry name" value="NTF2-like"/>
    <property type="match status" value="1"/>
</dbReference>
<name>A0ABT2GQF4_9MICO</name>
<keyword evidence="3" id="KW-1185">Reference proteome</keyword>
<evidence type="ECO:0000313" key="2">
    <source>
        <dbReference type="EMBL" id="MCS5717797.1"/>
    </source>
</evidence>
<accession>A0ABT2GQF4</accession>
<reference evidence="2" key="1">
    <citation type="submission" date="2022-08" db="EMBL/GenBank/DDBJ databases">
        <authorList>
            <person name="Deng Y."/>
            <person name="Han X.-F."/>
            <person name="Zhang Y.-Q."/>
        </authorList>
    </citation>
    <scope>NUCLEOTIDE SEQUENCE</scope>
    <source>
        <strain evidence="2">CPCC 205763</strain>
    </source>
</reference>
<protein>
    <submittedName>
        <fullName evidence="2">Nuclear transport factor 2 family protein</fullName>
    </submittedName>
</protein>
<feature type="domain" description="SnoaL-like" evidence="1">
    <location>
        <begin position="7"/>
        <end position="116"/>
    </location>
</feature>
<gene>
    <name evidence="2" type="ORF">N1027_06570</name>
</gene>
<dbReference type="PANTHER" id="PTHR41252:SF1">
    <property type="entry name" value="BLR2505 PROTEIN"/>
    <property type="match status" value="1"/>
</dbReference>
<evidence type="ECO:0000259" key="1">
    <source>
        <dbReference type="Pfam" id="PF12680"/>
    </source>
</evidence>
<evidence type="ECO:0000313" key="3">
    <source>
        <dbReference type="Proteomes" id="UP001165584"/>
    </source>
</evidence>
<dbReference type="EMBL" id="JANLCM010000001">
    <property type="protein sequence ID" value="MCS5717797.1"/>
    <property type="molecule type" value="Genomic_DNA"/>
</dbReference>
<dbReference type="Pfam" id="PF12680">
    <property type="entry name" value="SnoaL_2"/>
    <property type="match status" value="1"/>
</dbReference>
<dbReference type="Proteomes" id="UP001165584">
    <property type="component" value="Unassembled WGS sequence"/>
</dbReference>
<sequence>MNTDDVVNRFLQRVGEQDADGIADLFDEEIDWYVPGNEALPWTGRRSKRSEVPHYFHAMWPAFSPGKSVVEVEAVLVDGDHAAVFAHFSHVVHVTGRPFSTPSVFHIVVRDGKIVKMHLYEDTAAVSDAFMNRP</sequence>
<organism evidence="2 3">
    <name type="scientific">Herbiconiux aconitum</name>
    <dbReference type="NCBI Taxonomy" id="2970913"/>
    <lineage>
        <taxon>Bacteria</taxon>
        <taxon>Bacillati</taxon>
        <taxon>Actinomycetota</taxon>
        <taxon>Actinomycetes</taxon>
        <taxon>Micrococcales</taxon>
        <taxon>Microbacteriaceae</taxon>
        <taxon>Herbiconiux</taxon>
    </lineage>
</organism>
<dbReference type="Gene3D" id="3.10.450.50">
    <property type="match status" value="1"/>
</dbReference>
<proteinExistence type="predicted"/>
<dbReference type="RefSeq" id="WP_259506347.1">
    <property type="nucleotide sequence ID" value="NZ_JANLCM010000001.1"/>
</dbReference>
<comment type="caution">
    <text evidence="2">The sequence shown here is derived from an EMBL/GenBank/DDBJ whole genome shotgun (WGS) entry which is preliminary data.</text>
</comment>